<dbReference type="InterPro" id="IPR051601">
    <property type="entry name" value="Serine_prot/Carboxylest_S33"/>
</dbReference>
<keyword evidence="3 6" id="KW-0378">Hydrolase</keyword>
<dbReference type="Gene3D" id="3.40.50.1820">
    <property type="entry name" value="alpha/beta hydrolase"/>
    <property type="match status" value="1"/>
</dbReference>
<dbReference type="InterPro" id="IPR000073">
    <property type="entry name" value="AB_hydrolase_1"/>
</dbReference>
<evidence type="ECO:0000259" key="5">
    <source>
        <dbReference type="Pfam" id="PF08386"/>
    </source>
</evidence>
<accession>A0A5Q2MGN2</accession>
<dbReference type="Pfam" id="PF08386">
    <property type="entry name" value="Abhydrolase_4"/>
    <property type="match status" value="1"/>
</dbReference>
<keyword evidence="7" id="KW-1185">Reference proteome</keyword>
<dbReference type="PANTHER" id="PTHR43248">
    <property type="entry name" value="2-SUCCINYL-6-HYDROXY-2,4-CYCLOHEXADIENE-1-CARBOXYLATE SYNTHASE"/>
    <property type="match status" value="1"/>
</dbReference>
<dbReference type="InterPro" id="IPR013595">
    <property type="entry name" value="Pept_S33_TAP-like_C"/>
</dbReference>
<sequence length="509" mass="53975">MTRARTTLVVATVLALLVGIAVYAAFATRDDTSFSAPKPVDAPAPKGLEKFYDQKVSWSSCGDAECAWVTVPIDYAKPEGETTRIRVKVHPGKDATRSLFVNPGGPGGSALDFSDRMVEQLGSSVRDMYDIVGVDPRGVGESSPLKCLPPKEFDTFVATDPDPDDDAEITALRKSSETLGEACLANSGPLAAHVSTVEAARDMDVVRALLGRKKLDWFGASYGTQLGAVYAELFPDKVGRMVLDGAVDPTLDAVGSSFAQTTGFQRALEAYVKSCVKQSNCPLGDNAEAGMAKIATLLDQLDQKPLKLPDGRELTEGNAFYGIAVTLYDQQTWDYLTQALRAAFDGDGSVLMALSDAYFERNQDGSYATNGGQVIYAVNCLDAGGKGLTVDETKAELPRFEKASPVFGASLGWGALGCSDWPIKATNPLPDIDAKGAPPILVIGTTRDPATPYESAQALASQLDSGVLLTREGDGHTAYVSGNKCIVKIVDNYLVKGKAPKNGTVCKES</sequence>
<dbReference type="EMBL" id="CP045737">
    <property type="protein sequence ID" value="QGG40202.1"/>
    <property type="molecule type" value="Genomic_DNA"/>
</dbReference>
<dbReference type="AlphaFoldDB" id="A0A5Q2MGN2"/>
<organism evidence="6 7">
    <name type="scientific">Aeromicrobium yanjiei</name>
    <dbReference type="NCBI Taxonomy" id="2662028"/>
    <lineage>
        <taxon>Bacteria</taxon>
        <taxon>Bacillati</taxon>
        <taxon>Actinomycetota</taxon>
        <taxon>Actinomycetes</taxon>
        <taxon>Propionibacteriales</taxon>
        <taxon>Nocardioidaceae</taxon>
        <taxon>Aeromicrobium</taxon>
    </lineage>
</organism>
<proteinExistence type="inferred from homology"/>
<dbReference type="KEGG" id="aef:GEV26_01770"/>
<evidence type="ECO:0000256" key="2">
    <source>
        <dbReference type="ARBA" id="ARBA00022729"/>
    </source>
</evidence>
<dbReference type="SUPFAM" id="SSF53474">
    <property type="entry name" value="alpha/beta-Hydrolases"/>
    <property type="match status" value="1"/>
</dbReference>
<comment type="similarity">
    <text evidence="1">Belongs to the peptidase S33 family.</text>
</comment>
<evidence type="ECO:0000313" key="7">
    <source>
        <dbReference type="Proteomes" id="UP000392064"/>
    </source>
</evidence>
<feature type="domain" description="AB hydrolase-1" evidence="4">
    <location>
        <begin position="99"/>
        <end position="253"/>
    </location>
</feature>
<keyword evidence="2" id="KW-0732">Signal</keyword>
<feature type="domain" description="Peptidase S33 tripeptidyl aminopeptidase-like C-terminal" evidence="5">
    <location>
        <begin position="404"/>
        <end position="506"/>
    </location>
</feature>
<protein>
    <submittedName>
        <fullName evidence="6">Alpha/beta fold hydrolase</fullName>
    </submittedName>
</protein>
<dbReference type="PANTHER" id="PTHR43248:SF29">
    <property type="entry name" value="TRIPEPTIDYL AMINOPEPTIDASE"/>
    <property type="match status" value="1"/>
</dbReference>
<evidence type="ECO:0000313" key="6">
    <source>
        <dbReference type="EMBL" id="QGG40202.1"/>
    </source>
</evidence>
<dbReference type="InterPro" id="IPR029058">
    <property type="entry name" value="AB_hydrolase_fold"/>
</dbReference>
<dbReference type="Proteomes" id="UP000392064">
    <property type="component" value="Chromosome"/>
</dbReference>
<gene>
    <name evidence="6" type="ORF">GEV26_01770</name>
</gene>
<name>A0A5Q2MGN2_9ACTN</name>
<evidence type="ECO:0000256" key="1">
    <source>
        <dbReference type="ARBA" id="ARBA00010088"/>
    </source>
</evidence>
<dbReference type="Pfam" id="PF00561">
    <property type="entry name" value="Abhydrolase_1"/>
    <property type="match status" value="1"/>
</dbReference>
<evidence type="ECO:0000259" key="4">
    <source>
        <dbReference type="Pfam" id="PF00561"/>
    </source>
</evidence>
<dbReference type="GO" id="GO:0016787">
    <property type="term" value="F:hydrolase activity"/>
    <property type="evidence" value="ECO:0007669"/>
    <property type="project" value="UniProtKB-KW"/>
</dbReference>
<evidence type="ECO:0000256" key="3">
    <source>
        <dbReference type="ARBA" id="ARBA00022801"/>
    </source>
</evidence>
<reference evidence="6 7" key="1">
    <citation type="submission" date="2019-11" db="EMBL/GenBank/DDBJ databases">
        <authorList>
            <person name="Li J."/>
        </authorList>
    </citation>
    <scope>NUCLEOTIDE SEQUENCE [LARGE SCALE GENOMIC DNA]</scope>
    <source>
        <strain evidence="6 7">MF47</strain>
    </source>
</reference>
<dbReference type="RefSeq" id="WP_153651474.1">
    <property type="nucleotide sequence ID" value="NZ_CP045737.1"/>
</dbReference>